<keyword evidence="4 13" id="KW-0732">Signal</keyword>
<dbReference type="Gene3D" id="2.60.40.1460">
    <property type="entry name" value="Integrin domains. Chain A, domain 2"/>
    <property type="match status" value="1"/>
</dbReference>
<evidence type="ECO:0000256" key="7">
    <source>
        <dbReference type="ARBA" id="ARBA00022989"/>
    </source>
</evidence>
<evidence type="ECO:0000256" key="3">
    <source>
        <dbReference type="ARBA" id="ARBA00022692"/>
    </source>
</evidence>
<dbReference type="Gene3D" id="1.20.5.930">
    <property type="entry name" value="Bicelle-embedded integrin alpha(iib) transmembrane segment"/>
    <property type="match status" value="1"/>
</dbReference>
<dbReference type="AlphaFoldDB" id="A0A8S1C3X7"/>
<proteinExistence type="inferred from homology"/>
<protein>
    <recommendedName>
        <fullName evidence="14">Integrin alpha second immunoglobulin-like domain-containing protein</fullName>
    </recommendedName>
</protein>
<dbReference type="PROSITE" id="PS51470">
    <property type="entry name" value="FG_GAP"/>
    <property type="match status" value="4"/>
</dbReference>
<feature type="repeat" description="FG-GAP" evidence="12">
    <location>
        <begin position="458"/>
        <end position="520"/>
    </location>
</feature>
<dbReference type="InterPro" id="IPR028994">
    <property type="entry name" value="Integrin_alpha_N"/>
</dbReference>
<dbReference type="EMBL" id="CADEPI010000026">
    <property type="protein sequence ID" value="CAB3366720.1"/>
    <property type="molecule type" value="Genomic_DNA"/>
</dbReference>
<dbReference type="InterPro" id="IPR000413">
    <property type="entry name" value="Integrin_alpha"/>
</dbReference>
<keyword evidence="11" id="KW-0325">Glycoprotein</keyword>
<dbReference type="InterPro" id="IPR013519">
    <property type="entry name" value="Int_alpha_beta-p"/>
</dbReference>
<evidence type="ECO:0000256" key="6">
    <source>
        <dbReference type="ARBA" id="ARBA00022889"/>
    </source>
</evidence>
<dbReference type="Proteomes" id="UP000494165">
    <property type="component" value="Unassembled WGS sequence"/>
</dbReference>
<reference evidence="15 16" key="1">
    <citation type="submission" date="2020-04" db="EMBL/GenBank/DDBJ databases">
        <authorList>
            <person name="Alioto T."/>
            <person name="Alioto T."/>
            <person name="Gomez Garrido J."/>
        </authorList>
    </citation>
    <scope>NUCLEOTIDE SEQUENCE [LARGE SCALE GENOMIC DNA]</scope>
</reference>
<feature type="repeat" description="FG-GAP" evidence="12">
    <location>
        <begin position="28"/>
        <end position="96"/>
    </location>
</feature>
<dbReference type="Pfam" id="PF20805">
    <property type="entry name" value="Integrin_A_Ig_2"/>
    <property type="match status" value="1"/>
</dbReference>
<evidence type="ECO:0000259" key="14">
    <source>
        <dbReference type="Pfam" id="PF20805"/>
    </source>
</evidence>
<dbReference type="Gene3D" id="2.60.40.1510">
    <property type="entry name" value="ntegrin, alpha v. Chain A, domain 3"/>
    <property type="match status" value="1"/>
</dbReference>
<evidence type="ECO:0000256" key="4">
    <source>
        <dbReference type="ARBA" id="ARBA00022729"/>
    </source>
</evidence>
<dbReference type="PANTHER" id="PTHR23220">
    <property type="entry name" value="INTEGRIN ALPHA"/>
    <property type="match status" value="1"/>
</dbReference>
<evidence type="ECO:0000256" key="12">
    <source>
        <dbReference type="PROSITE-ProRule" id="PRU00803"/>
    </source>
</evidence>
<name>A0A8S1C3X7_9INSE</name>
<feature type="domain" description="Integrin alpha second immunoglobulin-like" evidence="14">
    <location>
        <begin position="655"/>
        <end position="780"/>
    </location>
</feature>
<dbReference type="InterPro" id="IPR013517">
    <property type="entry name" value="FG-GAP"/>
</dbReference>
<keyword evidence="5" id="KW-0677">Repeat</keyword>
<comment type="caution">
    <text evidence="15">The sequence shown here is derived from an EMBL/GenBank/DDBJ whole genome shotgun (WGS) entry which is preliminary data.</text>
</comment>
<organism evidence="15 16">
    <name type="scientific">Cloeon dipterum</name>
    <dbReference type="NCBI Taxonomy" id="197152"/>
    <lineage>
        <taxon>Eukaryota</taxon>
        <taxon>Metazoa</taxon>
        <taxon>Ecdysozoa</taxon>
        <taxon>Arthropoda</taxon>
        <taxon>Hexapoda</taxon>
        <taxon>Insecta</taxon>
        <taxon>Pterygota</taxon>
        <taxon>Palaeoptera</taxon>
        <taxon>Ephemeroptera</taxon>
        <taxon>Pisciforma</taxon>
        <taxon>Baetidae</taxon>
        <taxon>Cloeon</taxon>
    </lineage>
</organism>
<feature type="signal peptide" evidence="13">
    <location>
        <begin position="1"/>
        <end position="20"/>
    </location>
</feature>
<dbReference type="PRINTS" id="PR01185">
    <property type="entry name" value="INTEGRINA"/>
</dbReference>
<dbReference type="SUPFAM" id="SSF69318">
    <property type="entry name" value="Integrin alpha N-terminal domain"/>
    <property type="match status" value="1"/>
</dbReference>
<feature type="repeat" description="FG-GAP" evidence="12">
    <location>
        <begin position="320"/>
        <end position="388"/>
    </location>
</feature>
<feature type="transmembrane region" description="Helical" evidence="13">
    <location>
        <begin position="1008"/>
        <end position="1029"/>
    </location>
</feature>
<keyword evidence="8 13" id="KW-0401">Integrin</keyword>
<dbReference type="Pfam" id="PF01839">
    <property type="entry name" value="FG-GAP"/>
    <property type="match status" value="2"/>
</dbReference>
<feature type="chain" id="PRO_5035959998" description="Integrin alpha second immunoglobulin-like domain-containing protein" evidence="13">
    <location>
        <begin position="21"/>
        <end position="1065"/>
    </location>
</feature>
<keyword evidence="9 13" id="KW-0472">Membrane</keyword>
<dbReference type="GO" id="GO:0008305">
    <property type="term" value="C:integrin complex"/>
    <property type="evidence" value="ECO:0007669"/>
    <property type="project" value="InterPro"/>
</dbReference>
<dbReference type="GO" id="GO:0007229">
    <property type="term" value="P:integrin-mediated signaling pathway"/>
    <property type="evidence" value="ECO:0007669"/>
    <property type="project" value="UniProtKB-KW"/>
</dbReference>
<dbReference type="GO" id="GO:0007160">
    <property type="term" value="P:cell-matrix adhesion"/>
    <property type="evidence" value="ECO:0007669"/>
    <property type="project" value="TreeGrafter"/>
</dbReference>
<comment type="similarity">
    <text evidence="2 13">Belongs to the integrin alpha chain family.</text>
</comment>
<comment type="subcellular location">
    <subcellularLocation>
        <location evidence="1 13">Membrane</location>
        <topology evidence="1 13">Single-pass type I membrane protein</topology>
    </subcellularLocation>
</comment>
<dbReference type="GO" id="GO:0007157">
    <property type="term" value="P:heterophilic cell-cell adhesion via plasma membrane cell adhesion molecules"/>
    <property type="evidence" value="ECO:0007669"/>
    <property type="project" value="UniProtKB-ARBA"/>
</dbReference>
<dbReference type="GO" id="GO:0009897">
    <property type="term" value="C:external side of plasma membrane"/>
    <property type="evidence" value="ECO:0007669"/>
    <property type="project" value="TreeGrafter"/>
</dbReference>
<sequence length="1065" mass="116788">MASGAFVALTAALLVLRAQAFNIDTDFATVIRNPHRSSDNYFGFSVALRRALPGTAWNSWLLVGAPRANSTFPQQVDLKEPGVVFECRLQDGQLENQCSTLPFDPTGNDREVRSNGFSFHHKKDHAWLGSTIAVEDEPNGRTVICGPRWVNQYYSDVYLMNGVCYWYDRGSYMVNAAQILTPLIEKNKQAFNIPSDTPGLPGSKVFNYAYGGAGVSAQFVKSNNRSELIIGAPGVFDGKGTLVRYRSLENDAQQTTTYLVPDIPSPKDVKSIPYLGYLGYSVDAAQFFPGDSSAYYVSGAPRVNYRGKVLLYSVTDSDLQVLYELEGHQMGEYFGASLCIADVTGDGQPDLIVGAPQHSLPALSSADYSQGDEGRIYVFINEFVSRRQGSFRTMGNKFQLMGSKKAGARFGTTVVSLGDINLDGYDDVAVGAPYEDENRGVVYVYHGRKFGLEPIAAQRIAARDVDNSILGFGMSITKGTDIDENHYPDFAVGAYTSGHAVVFRSHPVVVFNGNIRPSVERISFNATEFKANACVSFNGNKAPKFIDAKITVNADPTFKRAVFVTSNGKTNSFSFTTRLKLQTPVCQELNVEIIKTSNQDFSKPIDLQIISEIDNSKVRTRRKRQTGGRFCKSCAIIDPNSLATVTARVPYSTGCKRDDVCETDLKIKSKLGQNTPVAIGSVKRLEVEVQIENSGEPAFLAQVTIQLPPNAPLARVPKNCLEGRGKNENTLSCDIGNPLPAKSMAKIPLELEFENIAPGTKSLTLIINSTSAGDDLNLADNFKNLTIPLVTEADISVSGKSLMSNYFIDWHNESASSDITSFHHVYEVFNYGPSPVDKVKITMAIPYKISTKRKEVTFLEVMQPRASLDGEDFLCSMTGGTYSDLSSRRSRRSTKEVALGYEGHLPANRTLFINCTDAQEVQCMVIECLIGPLKGPNNPAIISFFLRADIKKLGSLLEDKDVVSFVSGGMATLLPDSMATQPENDRPDSHVIHTVFMGKIQEKGIPSWMIALAIILGILILLLIVLALVKLGFFKRDKKDELEALKNKKLVSFPGFSHGHLNLII</sequence>
<keyword evidence="3 13" id="KW-0812">Transmembrane</keyword>
<evidence type="ECO:0000256" key="10">
    <source>
        <dbReference type="ARBA" id="ARBA00023170"/>
    </source>
</evidence>
<evidence type="ECO:0000256" key="1">
    <source>
        <dbReference type="ARBA" id="ARBA00004479"/>
    </source>
</evidence>
<keyword evidence="10 13" id="KW-0675">Receptor</keyword>
<dbReference type="PANTHER" id="PTHR23220:SF83">
    <property type="entry name" value="INTEGRIN ALPHA-PS3-RELATED"/>
    <property type="match status" value="1"/>
</dbReference>
<dbReference type="Gene3D" id="2.130.10.130">
    <property type="entry name" value="Integrin alpha, N-terminal"/>
    <property type="match status" value="1"/>
</dbReference>
<evidence type="ECO:0000256" key="5">
    <source>
        <dbReference type="ARBA" id="ARBA00022737"/>
    </source>
</evidence>
<evidence type="ECO:0000313" key="15">
    <source>
        <dbReference type="EMBL" id="CAB3366720.1"/>
    </source>
</evidence>
<dbReference type="SUPFAM" id="SSF69179">
    <property type="entry name" value="Integrin domains"/>
    <property type="match status" value="3"/>
</dbReference>
<evidence type="ECO:0000256" key="9">
    <source>
        <dbReference type="ARBA" id="ARBA00023136"/>
    </source>
</evidence>
<keyword evidence="6 13" id="KW-0130">Cell adhesion</keyword>
<keyword evidence="16" id="KW-1185">Reference proteome</keyword>
<dbReference type="GO" id="GO:0033627">
    <property type="term" value="P:cell adhesion mediated by integrin"/>
    <property type="evidence" value="ECO:0007669"/>
    <property type="project" value="TreeGrafter"/>
</dbReference>
<accession>A0A8S1C3X7</accession>
<keyword evidence="7 13" id="KW-1133">Transmembrane helix</keyword>
<feature type="repeat" description="FG-GAP" evidence="12">
    <location>
        <begin position="396"/>
        <end position="454"/>
    </location>
</feature>
<evidence type="ECO:0000256" key="13">
    <source>
        <dbReference type="RuleBase" id="RU003762"/>
    </source>
</evidence>
<evidence type="ECO:0000256" key="11">
    <source>
        <dbReference type="ARBA" id="ARBA00023180"/>
    </source>
</evidence>
<evidence type="ECO:0000256" key="2">
    <source>
        <dbReference type="ARBA" id="ARBA00008054"/>
    </source>
</evidence>
<dbReference type="InterPro" id="IPR048285">
    <property type="entry name" value="Integrin_alpha_Ig-like_2"/>
</dbReference>
<gene>
    <name evidence="15" type="ORF">CLODIP_2_CD15946</name>
</gene>
<dbReference type="GO" id="GO:0005178">
    <property type="term" value="F:integrin binding"/>
    <property type="evidence" value="ECO:0007669"/>
    <property type="project" value="TreeGrafter"/>
</dbReference>
<dbReference type="Gene3D" id="2.60.40.1530">
    <property type="entry name" value="ntegrin, alpha v. Chain A, domain 4"/>
    <property type="match status" value="1"/>
</dbReference>
<dbReference type="OrthoDB" id="5573735at2759"/>
<evidence type="ECO:0000313" key="16">
    <source>
        <dbReference type="Proteomes" id="UP000494165"/>
    </source>
</evidence>
<dbReference type="SMART" id="SM00191">
    <property type="entry name" value="Int_alpha"/>
    <property type="match status" value="6"/>
</dbReference>
<evidence type="ECO:0000256" key="8">
    <source>
        <dbReference type="ARBA" id="ARBA00023037"/>
    </source>
</evidence>
<dbReference type="InterPro" id="IPR032695">
    <property type="entry name" value="Integrin_dom_sf"/>
</dbReference>